<keyword evidence="1" id="KW-0472">Membrane</keyword>
<evidence type="ECO:0008006" key="4">
    <source>
        <dbReference type="Google" id="ProtNLM"/>
    </source>
</evidence>
<feature type="transmembrane region" description="Helical" evidence="1">
    <location>
        <begin position="82"/>
        <end position="101"/>
    </location>
</feature>
<dbReference type="Proteomes" id="UP000003250">
    <property type="component" value="Unassembled WGS sequence"/>
</dbReference>
<organism evidence="2 3">
    <name type="scientific">Mesorhizobium alhagi CCNWXJ12-2</name>
    <dbReference type="NCBI Taxonomy" id="1107882"/>
    <lineage>
        <taxon>Bacteria</taxon>
        <taxon>Pseudomonadati</taxon>
        <taxon>Pseudomonadota</taxon>
        <taxon>Alphaproteobacteria</taxon>
        <taxon>Hyphomicrobiales</taxon>
        <taxon>Phyllobacteriaceae</taxon>
        <taxon>Allomesorhizobium</taxon>
    </lineage>
</organism>
<feature type="transmembrane region" description="Helical" evidence="1">
    <location>
        <begin position="107"/>
        <end position="126"/>
    </location>
</feature>
<evidence type="ECO:0000256" key="1">
    <source>
        <dbReference type="SAM" id="Phobius"/>
    </source>
</evidence>
<gene>
    <name evidence="2" type="ORF">MAXJ12_29610</name>
</gene>
<accession>H0I0D5</accession>
<sequence>MMIAQRFTLALRVTLSYMAGVIGGLLTVLAITDPQHDVMAADVFSSFALAVAAGFLISWPLYLTAIAVTLIFPRSVAANPGIWSVAATLIGAGFSFWTPAFDGELRSVGGLAAVLAGACFYCWSLSNPVRQIST</sequence>
<keyword evidence="1" id="KW-0812">Transmembrane</keyword>
<keyword evidence="3" id="KW-1185">Reference proteome</keyword>
<name>H0I0D5_9HYPH</name>
<dbReference type="AlphaFoldDB" id="H0I0D5"/>
<evidence type="ECO:0000313" key="3">
    <source>
        <dbReference type="Proteomes" id="UP000003250"/>
    </source>
</evidence>
<dbReference type="EMBL" id="AHAM01000263">
    <property type="protein sequence ID" value="EHK53595.1"/>
    <property type="molecule type" value="Genomic_DNA"/>
</dbReference>
<feature type="transmembrane region" description="Helical" evidence="1">
    <location>
        <begin position="43"/>
        <end position="70"/>
    </location>
</feature>
<protein>
    <recommendedName>
        <fullName evidence="4">Transmembrane protein</fullName>
    </recommendedName>
</protein>
<reference evidence="2 3" key="1">
    <citation type="journal article" date="2012" name="J. Bacteriol.">
        <title>Draft Genome Sequence of Mesorhizobium alhagi CCNWXJ12-2T, a Novel Salt-Resistant Species Isolated from the Desert of Northwestern China.</title>
        <authorList>
            <person name="Zhou M."/>
            <person name="Chen W."/>
            <person name="Chen H."/>
            <person name="Wei G."/>
        </authorList>
    </citation>
    <scope>NUCLEOTIDE SEQUENCE [LARGE SCALE GENOMIC DNA]</scope>
    <source>
        <strain evidence="2 3">CCNWXJ12-2</strain>
    </source>
</reference>
<evidence type="ECO:0000313" key="2">
    <source>
        <dbReference type="EMBL" id="EHK53595.1"/>
    </source>
</evidence>
<proteinExistence type="predicted"/>
<keyword evidence="1" id="KW-1133">Transmembrane helix</keyword>
<feature type="transmembrane region" description="Helical" evidence="1">
    <location>
        <begin position="9"/>
        <end position="31"/>
    </location>
</feature>